<evidence type="ECO:0000256" key="7">
    <source>
        <dbReference type="SAM" id="Coils"/>
    </source>
</evidence>
<feature type="transmembrane region" description="Helical" evidence="8">
    <location>
        <begin position="604"/>
        <end position="624"/>
    </location>
</feature>
<feature type="coiled-coil region" evidence="7">
    <location>
        <begin position="262"/>
        <end position="296"/>
    </location>
</feature>
<proteinExistence type="inferred from homology"/>
<dbReference type="EMBL" id="RQXW01000002">
    <property type="protein sequence ID" value="RTE67223.1"/>
    <property type="molecule type" value="Genomic_DNA"/>
</dbReference>
<feature type="transmembrane region" description="Helical" evidence="8">
    <location>
        <begin position="741"/>
        <end position="763"/>
    </location>
</feature>
<evidence type="ECO:0000256" key="1">
    <source>
        <dbReference type="ARBA" id="ARBA00004651"/>
    </source>
</evidence>
<accession>A0A430KV52</accession>
<dbReference type="InterPro" id="IPR049142">
    <property type="entry name" value="MS_channel_1st"/>
</dbReference>
<dbReference type="PANTHER" id="PTHR30347">
    <property type="entry name" value="POTASSIUM CHANNEL RELATED"/>
    <property type="match status" value="1"/>
</dbReference>
<feature type="domain" description="Mechanosensitive ion channel MscS C-terminal" evidence="12">
    <location>
        <begin position="951"/>
        <end position="1032"/>
    </location>
</feature>
<dbReference type="Gene3D" id="3.30.70.100">
    <property type="match status" value="1"/>
</dbReference>
<keyword evidence="7" id="KW-0175">Coiled coil</keyword>
<dbReference type="Pfam" id="PF21088">
    <property type="entry name" value="MS_channel_1st"/>
    <property type="match status" value="1"/>
</dbReference>
<evidence type="ECO:0000313" key="15">
    <source>
        <dbReference type="Proteomes" id="UP000283087"/>
    </source>
</evidence>
<dbReference type="SUPFAM" id="SSF82689">
    <property type="entry name" value="Mechanosensitive channel protein MscS (YggB), C-terminal domain"/>
    <property type="match status" value="1"/>
</dbReference>
<dbReference type="RefSeq" id="WP_126157191.1">
    <property type="nucleotide sequence ID" value="NZ_RQXW01000002.1"/>
</dbReference>
<keyword evidence="5 8" id="KW-1133">Transmembrane helix</keyword>
<feature type="domain" description="Mechanosensitive ion channel inner membrane" evidence="11">
    <location>
        <begin position="461"/>
        <end position="774"/>
    </location>
</feature>
<dbReference type="InterPro" id="IPR023408">
    <property type="entry name" value="MscS_beta-dom_sf"/>
</dbReference>
<dbReference type="InterPro" id="IPR011014">
    <property type="entry name" value="MscS_channel_TM-2"/>
</dbReference>
<evidence type="ECO:0000256" key="9">
    <source>
        <dbReference type="SAM" id="SignalP"/>
    </source>
</evidence>
<feature type="transmembrane region" description="Helical" evidence="8">
    <location>
        <begin position="452"/>
        <end position="473"/>
    </location>
</feature>
<feature type="transmembrane region" description="Helical" evidence="8">
    <location>
        <begin position="812"/>
        <end position="831"/>
    </location>
</feature>
<feature type="transmembrane region" description="Helical" evidence="8">
    <location>
        <begin position="860"/>
        <end position="888"/>
    </location>
</feature>
<reference evidence="14 15" key="1">
    <citation type="submission" date="2018-11" db="EMBL/GenBank/DDBJ databases">
        <title>The draft genome sequence of Amphritea opalescens ANRC-JH13T.</title>
        <authorList>
            <person name="Fang Z."/>
            <person name="Zhang Y."/>
            <person name="Han X."/>
        </authorList>
    </citation>
    <scope>NUCLEOTIDE SEQUENCE [LARGE SCALE GENOMIC DNA]</scope>
    <source>
        <strain evidence="14 15">ANRC-JH13</strain>
    </source>
</reference>
<evidence type="ECO:0000313" key="14">
    <source>
        <dbReference type="EMBL" id="RTE67223.1"/>
    </source>
</evidence>
<keyword evidence="3" id="KW-1003">Cell membrane</keyword>
<feature type="coiled-coil region" evidence="7">
    <location>
        <begin position="161"/>
        <end position="228"/>
    </location>
</feature>
<keyword evidence="9" id="KW-0732">Signal</keyword>
<comment type="similarity">
    <text evidence="2">Belongs to the MscS (TC 1.A.23) family.</text>
</comment>
<feature type="domain" description="Mechanosensitive ion channel transmembrane helices 2/3" evidence="13">
    <location>
        <begin position="833"/>
        <end position="874"/>
    </location>
</feature>
<dbReference type="SUPFAM" id="SSF82861">
    <property type="entry name" value="Mechanosensitive channel protein MscS (YggB), transmembrane region"/>
    <property type="match status" value="1"/>
</dbReference>
<dbReference type="GO" id="GO:0005886">
    <property type="term" value="C:plasma membrane"/>
    <property type="evidence" value="ECO:0007669"/>
    <property type="project" value="UniProtKB-SubCell"/>
</dbReference>
<feature type="transmembrane region" description="Helical" evidence="8">
    <location>
        <begin position="666"/>
        <end position="688"/>
    </location>
</feature>
<evidence type="ECO:0000259" key="10">
    <source>
        <dbReference type="Pfam" id="PF00924"/>
    </source>
</evidence>
<evidence type="ECO:0000256" key="4">
    <source>
        <dbReference type="ARBA" id="ARBA00022692"/>
    </source>
</evidence>
<feature type="transmembrane region" description="Helical" evidence="8">
    <location>
        <begin position="837"/>
        <end position="853"/>
    </location>
</feature>
<dbReference type="AlphaFoldDB" id="A0A430KV52"/>
<keyword evidence="6 8" id="KW-0472">Membrane</keyword>
<dbReference type="Gene3D" id="1.10.287.1260">
    <property type="match status" value="1"/>
</dbReference>
<dbReference type="InterPro" id="IPR006685">
    <property type="entry name" value="MscS_channel_2nd"/>
</dbReference>
<organism evidence="14 15">
    <name type="scientific">Amphritea opalescens</name>
    <dbReference type="NCBI Taxonomy" id="2490544"/>
    <lineage>
        <taxon>Bacteria</taxon>
        <taxon>Pseudomonadati</taxon>
        <taxon>Pseudomonadota</taxon>
        <taxon>Gammaproteobacteria</taxon>
        <taxon>Oceanospirillales</taxon>
        <taxon>Oceanospirillaceae</taxon>
        <taxon>Amphritea</taxon>
    </lineage>
</organism>
<feature type="transmembrane region" description="Helical" evidence="8">
    <location>
        <begin position="529"/>
        <end position="547"/>
    </location>
</feature>
<feature type="domain" description="Mechanosensitive ion channel MscS" evidence="10">
    <location>
        <begin position="876"/>
        <end position="941"/>
    </location>
</feature>
<comment type="subcellular location">
    <subcellularLocation>
        <location evidence="1">Cell membrane</location>
        <topology evidence="1">Multi-pass membrane protein</topology>
    </subcellularLocation>
</comment>
<dbReference type="PANTHER" id="PTHR30347:SF1">
    <property type="entry name" value="MECHANOSENSITIVE CHANNEL MSCK"/>
    <property type="match status" value="1"/>
</dbReference>
<sequence length="1060" mass="119894">MRLFILFVLLFSLKGFAETPDFSTELNRLQTQFQQYDSDPDNPLKSAYQQAIQALQDVIALEQQTQNLRAEIEAQPQQLEQARQPTSSALTLPDTVPEGDLQLLLVKTKARLIDLEKDQDSLQQLIRDSDRLLLSKRTLQLTLQQQLNNSVKTTETPTSDLQQLRAQIRGYQQKALELTLEVTELEILVLPGRTELARLNLAKLQTQIQQYNNWINDAEKRLQQEDRATAEKNLSQVTISDTDNNPILQQALTRNNDTADIIRQGLEEAEQTSQRRKQLEQQLQIVRQTYQAIQSQLELGMGYTGSEIRKHIQQLPKPLNPENTKTRLKELQFSQLTLSQPVLPPAELETLSPTQQKKLQQLNKNLVELVSQQRSLQQKLISELSQLLLIQDQFNAQLISNRALFNKHLLWLPSTDPISLEWPRQIIQGFAALTDELPFLLRPHFSQLSSKIGWPLGSLMITLPLALFCRRYLNQRQALWCKQIGNVTEDHIRHTLRPLLYGPLVALPIPLFLYILGRQFGETSSISNPLYITAFISWLYLIFMRWMQQPYGLLQGQFGLPEHTTSSLRKRLRVLFWINTPLIALLLILDTSTQEVIIAGPTRLILLGVALSFALFWISLWRAIPKNNPNQSQLWSNAGLWMGFIISFNIAMAGLILWGYILSASILTGLVFLLVCIAILSYLIFNLGRRWLLIEERKLSFSHALARRAESLAAREEPTDSPPVQENFIDIQTISDQGHMLLKTVTALIFITLAWLTLGWTLPALDILDSVTLWSTGSGESDVLSFITLKQIIFALAALYITFVAARNLPGLFELLVLNYLPLAPGTGFAISTLLKYSLYIVGLVSFLNFLGLEWGKLQWLIAAMGVGLGFGLQEIVANFVSGLIILFEKPIRIGDTITIGGVTGNVSRIHIRATTITDWDRKEVIIPNKTFITDQLINWSLTDPITRIIVPVGVAYGSDTGLVTELLLQAAAVNKNVLSEPAPLAYFLSFGNSTLDFELRAYISSMDKRNQATHDLHRTIDQLFKEHDIEIAFPQLDLHLRSNDTEQGNDKNSGNVAPK</sequence>
<dbReference type="Gene3D" id="2.30.30.60">
    <property type="match status" value="1"/>
</dbReference>
<dbReference type="SUPFAM" id="SSF50182">
    <property type="entry name" value="Sm-like ribonucleoproteins"/>
    <property type="match status" value="1"/>
</dbReference>
<keyword evidence="4 8" id="KW-0812">Transmembrane</keyword>
<protein>
    <submittedName>
        <fullName evidence="14">Uncharacterized protein</fullName>
    </submittedName>
</protein>
<dbReference type="InterPro" id="IPR025692">
    <property type="entry name" value="MscS_IM_dom1"/>
</dbReference>
<keyword evidence="15" id="KW-1185">Reference proteome</keyword>
<name>A0A430KV52_9GAMM</name>
<dbReference type="Pfam" id="PF00924">
    <property type="entry name" value="MS_channel_2nd"/>
    <property type="match status" value="1"/>
</dbReference>
<evidence type="ECO:0000256" key="8">
    <source>
        <dbReference type="SAM" id="Phobius"/>
    </source>
</evidence>
<evidence type="ECO:0000259" key="11">
    <source>
        <dbReference type="Pfam" id="PF12794"/>
    </source>
</evidence>
<dbReference type="InterPro" id="IPR049278">
    <property type="entry name" value="MS_channel_C"/>
</dbReference>
<dbReference type="InterPro" id="IPR010920">
    <property type="entry name" value="LSM_dom_sf"/>
</dbReference>
<dbReference type="Pfam" id="PF21082">
    <property type="entry name" value="MS_channel_3rd"/>
    <property type="match status" value="1"/>
</dbReference>
<evidence type="ECO:0000256" key="3">
    <source>
        <dbReference type="ARBA" id="ARBA00022475"/>
    </source>
</evidence>
<dbReference type="OrthoDB" id="9799209at2"/>
<evidence type="ECO:0000256" key="6">
    <source>
        <dbReference type="ARBA" id="ARBA00023136"/>
    </source>
</evidence>
<comment type="caution">
    <text evidence="14">The sequence shown here is derived from an EMBL/GenBank/DDBJ whole genome shotgun (WGS) entry which is preliminary data.</text>
</comment>
<gene>
    <name evidence="14" type="ORF">EH243_03190</name>
</gene>
<evidence type="ECO:0000256" key="2">
    <source>
        <dbReference type="ARBA" id="ARBA00008017"/>
    </source>
</evidence>
<dbReference type="InterPro" id="IPR052702">
    <property type="entry name" value="MscS-like_channel"/>
</dbReference>
<evidence type="ECO:0000259" key="13">
    <source>
        <dbReference type="Pfam" id="PF21088"/>
    </source>
</evidence>
<evidence type="ECO:0000259" key="12">
    <source>
        <dbReference type="Pfam" id="PF21082"/>
    </source>
</evidence>
<feature type="transmembrane region" description="Helical" evidence="8">
    <location>
        <begin position="499"/>
        <end position="517"/>
    </location>
</feature>
<feature type="chain" id="PRO_5019285796" evidence="9">
    <location>
        <begin position="18"/>
        <end position="1060"/>
    </location>
</feature>
<dbReference type="Proteomes" id="UP000283087">
    <property type="component" value="Unassembled WGS sequence"/>
</dbReference>
<dbReference type="InterPro" id="IPR011066">
    <property type="entry name" value="MscS_channel_C_sf"/>
</dbReference>
<dbReference type="GO" id="GO:0008381">
    <property type="term" value="F:mechanosensitive monoatomic ion channel activity"/>
    <property type="evidence" value="ECO:0007669"/>
    <property type="project" value="UniProtKB-ARBA"/>
</dbReference>
<feature type="transmembrane region" description="Helical" evidence="8">
    <location>
        <begin position="636"/>
        <end position="660"/>
    </location>
</feature>
<feature type="transmembrane region" description="Helical" evidence="8">
    <location>
        <begin position="574"/>
        <end position="592"/>
    </location>
</feature>
<feature type="transmembrane region" description="Helical" evidence="8">
    <location>
        <begin position="783"/>
        <end position="805"/>
    </location>
</feature>
<feature type="signal peptide" evidence="9">
    <location>
        <begin position="1"/>
        <end position="17"/>
    </location>
</feature>
<dbReference type="Pfam" id="PF12794">
    <property type="entry name" value="MscS_TM"/>
    <property type="match status" value="1"/>
</dbReference>
<evidence type="ECO:0000256" key="5">
    <source>
        <dbReference type="ARBA" id="ARBA00022989"/>
    </source>
</evidence>